<evidence type="ECO:0000256" key="1">
    <source>
        <dbReference type="SAM" id="Phobius"/>
    </source>
</evidence>
<accession>A0AAI9KWB2</accession>
<reference evidence="2" key="1">
    <citation type="submission" date="2021-07" db="EMBL/GenBank/DDBJ databases">
        <title>Draft genome sequence of carbapenem-resistant Aeromonas spp. in Japan.</title>
        <authorList>
            <person name="Maehana S."/>
            <person name="Suzuki M."/>
            <person name="Kitasato H."/>
        </authorList>
    </citation>
    <scope>NUCLEOTIDE SEQUENCE</scope>
    <source>
        <strain evidence="2">KAM348</strain>
    </source>
</reference>
<dbReference type="EMBL" id="BPNL01000062">
    <property type="protein sequence ID" value="GJA56303.1"/>
    <property type="molecule type" value="Genomic_DNA"/>
</dbReference>
<evidence type="ECO:0000313" key="2">
    <source>
        <dbReference type="EMBL" id="GJA56303.1"/>
    </source>
</evidence>
<sequence>MQMLSIQILSQPSPLAIIAFPLNALQIMLIFINELAIIIHGYLNIIIVRLYGFFNEHDFVGIAL</sequence>
<keyword evidence="1" id="KW-1133">Transmembrane helix</keyword>
<protein>
    <submittedName>
        <fullName evidence="2">Uncharacterized protein</fullName>
    </submittedName>
</protein>
<comment type="caution">
    <text evidence="2">The sequence shown here is derived from an EMBL/GenBank/DDBJ whole genome shotgun (WGS) entry which is preliminary data.</text>
</comment>
<feature type="transmembrane region" description="Helical" evidence="1">
    <location>
        <begin position="12"/>
        <end position="31"/>
    </location>
</feature>
<organism evidence="2 3">
    <name type="scientific">Aeromonas caviae</name>
    <name type="common">Aeromonas punctata</name>
    <dbReference type="NCBI Taxonomy" id="648"/>
    <lineage>
        <taxon>Bacteria</taxon>
        <taxon>Pseudomonadati</taxon>
        <taxon>Pseudomonadota</taxon>
        <taxon>Gammaproteobacteria</taxon>
        <taxon>Aeromonadales</taxon>
        <taxon>Aeromonadaceae</taxon>
        <taxon>Aeromonas</taxon>
    </lineage>
</organism>
<keyword evidence="1" id="KW-0812">Transmembrane</keyword>
<proteinExistence type="predicted"/>
<name>A0AAI9KWB2_AERCA</name>
<keyword evidence="1" id="KW-0472">Membrane</keyword>
<evidence type="ECO:0000313" key="3">
    <source>
        <dbReference type="Proteomes" id="UP000887009"/>
    </source>
</evidence>
<dbReference type="AlphaFoldDB" id="A0AAI9KWB2"/>
<dbReference type="Proteomes" id="UP000887009">
    <property type="component" value="Unassembled WGS sequence"/>
</dbReference>
<gene>
    <name evidence="2" type="ORF">KAM348_37260</name>
</gene>